<evidence type="ECO:0000313" key="2">
    <source>
        <dbReference type="Proteomes" id="UP000688137"/>
    </source>
</evidence>
<dbReference type="Proteomes" id="UP000688137">
    <property type="component" value="Unassembled WGS sequence"/>
</dbReference>
<accession>A0A8S1LY79</accession>
<evidence type="ECO:0000313" key="1">
    <source>
        <dbReference type="EMBL" id="CAD8071252.1"/>
    </source>
</evidence>
<sequence>MGNSNITQTCNQDISQSCQQNSGLTQQEIEGIKNVFNSLDPKNGVISTETLRKLYRDSYDAPKLNDQIGNRETLTFQEFFEVMRINMLEKKKNFPNVEFNDIDGNVQLCFCQP</sequence>
<dbReference type="OMA" id="FEVMRIN"/>
<proteinExistence type="predicted"/>
<protein>
    <recommendedName>
        <fullName evidence="3">EF-hand domain-containing protein</fullName>
    </recommendedName>
</protein>
<dbReference type="EMBL" id="CAJJDM010000047">
    <property type="protein sequence ID" value="CAD8071252.1"/>
    <property type="molecule type" value="Genomic_DNA"/>
</dbReference>
<comment type="caution">
    <text evidence="1">The sequence shown here is derived from an EMBL/GenBank/DDBJ whole genome shotgun (WGS) entry which is preliminary data.</text>
</comment>
<dbReference type="AlphaFoldDB" id="A0A8S1LY79"/>
<organism evidence="1 2">
    <name type="scientific">Paramecium primaurelia</name>
    <dbReference type="NCBI Taxonomy" id="5886"/>
    <lineage>
        <taxon>Eukaryota</taxon>
        <taxon>Sar</taxon>
        <taxon>Alveolata</taxon>
        <taxon>Ciliophora</taxon>
        <taxon>Intramacronucleata</taxon>
        <taxon>Oligohymenophorea</taxon>
        <taxon>Peniculida</taxon>
        <taxon>Parameciidae</taxon>
        <taxon>Paramecium</taxon>
    </lineage>
</organism>
<name>A0A8S1LY79_PARPR</name>
<reference evidence="1" key="1">
    <citation type="submission" date="2021-01" db="EMBL/GenBank/DDBJ databases">
        <authorList>
            <consortium name="Genoscope - CEA"/>
            <person name="William W."/>
        </authorList>
    </citation>
    <scope>NUCLEOTIDE SEQUENCE</scope>
</reference>
<keyword evidence="2" id="KW-1185">Reference proteome</keyword>
<gene>
    <name evidence="1" type="ORF">PPRIM_AZ9-3.1.T0470052</name>
</gene>
<evidence type="ECO:0008006" key="3">
    <source>
        <dbReference type="Google" id="ProtNLM"/>
    </source>
</evidence>